<feature type="compositionally biased region" description="Basic and acidic residues" evidence="1">
    <location>
        <begin position="1"/>
        <end position="12"/>
    </location>
</feature>
<dbReference type="Proteomes" id="UP000308199">
    <property type="component" value="Unassembled WGS sequence"/>
</dbReference>
<feature type="region of interest" description="Disordered" evidence="1">
    <location>
        <begin position="1"/>
        <end position="48"/>
    </location>
</feature>
<comment type="caution">
    <text evidence="2">The sequence shown here is derived from an EMBL/GenBank/DDBJ whole genome shotgun (WGS) entry which is preliminary data.</text>
</comment>
<sequence>MTKSFDRTRNDENAAVNVNDFRSQRSSGETFRTQTPSTRSGSSGSLEGVSVTVQREVDSCLGTAARARGDVEADATRYSSRDYGTGHRMNQSMNSSLNARRIFGTRLATNLERSNSARENAVDSSFRMYATERRPATADESRKENKDRNWDRKELSFVRVGEKPADRSEVISRLRELH</sequence>
<accession>A0A4S4KXP9</accession>
<dbReference type="AlphaFoldDB" id="A0A4S4KXP9"/>
<reference evidence="2 3" key="1">
    <citation type="submission" date="2019-02" db="EMBL/GenBank/DDBJ databases">
        <title>Genome sequencing of the rare red list fungi Phellinidium pouzarii.</title>
        <authorList>
            <person name="Buettner E."/>
            <person name="Kellner H."/>
        </authorList>
    </citation>
    <scope>NUCLEOTIDE SEQUENCE [LARGE SCALE GENOMIC DNA]</scope>
    <source>
        <strain evidence="2 3">DSM 108285</strain>
    </source>
</reference>
<evidence type="ECO:0000313" key="2">
    <source>
        <dbReference type="EMBL" id="THH03652.1"/>
    </source>
</evidence>
<keyword evidence="3" id="KW-1185">Reference proteome</keyword>
<evidence type="ECO:0000313" key="3">
    <source>
        <dbReference type="Proteomes" id="UP000308199"/>
    </source>
</evidence>
<name>A0A4S4KXP9_9AGAM</name>
<protein>
    <submittedName>
        <fullName evidence="2">Uncharacterized protein</fullName>
    </submittedName>
</protein>
<organism evidence="2 3">
    <name type="scientific">Phellinidium pouzarii</name>
    <dbReference type="NCBI Taxonomy" id="167371"/>
    <lineage>
        <taxon>Eukaryota</taxon>
        <taxon>Fungi</taxon>
        <taxon>Dikarya</taxon>
        <taxon>Basidiomycota</taxon>
        <taxon>Agaricomycotina</taxon>
        <taxon>Agaricomycetes</taxon>
        <taxon>Hymenochaetales</taxon>
        <taxon>Hymenochaetaceae</taxon>
        <taxon>Phellinidium</taxon>
    </lineage>
</organism>
<proteinExistence type="predicted"/>
<feature type="region of interest" description="Disordered" evidence="1">
    <location>
        <begin position="130"/>
        <end position="153"/>
    </location>
</feature>
<dbReference type="EMBL" id="SGPK01000430">
    <property type="protein sequence ID" value="THH03652.1"/>
    <property type="molecule type" value="Genomic_DNA"/>
</dbReference>
<evidence type="ECO:0000256" key="1">
    <source>
        <dbReference type="SAM" id="MobiDB-lite"/>
    </source>
</evidence>
<feature type="compositionally biased region" description="Polar residues" evidence="1">
    <location>
        <begin position="20"/>
        <end position="39"/>
    </location>
</feature>
<gene>
    <name evidence="2" type="ORF">EW145_g6116</name>
</gene>